<evidence type="ECO:0000313" key="11">
    <source>
        <dbReference type="EMBL" id="AVP95911.1"/>
    </source>
</evidence>
<evidence type="ECO:0000256" key="8">
    <source>
        <dbReference type="HAMAP-Rule" id="MF_00910"/>
    </source>
</evidence>
<proteinExistence type="inferred from homology"/>
<evidence type="ECO:0000256" key="4">
    <source>
        <dbReference type="ARBA" id="ARBA00022692"/>
    </source>
</evidence>
<organism evidence="11 12">
    <name type="scientific">Ahniella affigens</name>
    <dbReference type="NCBI Taxonomy" id="2021234"/>
    <lineage>
        <taxon>Bacteria</taxon>
        <taxon>Pseudomonadati</taxon>
        <taxon>Pseudomonadota</taxon>
        <taxon>Gammaproteobacteria</taxon>
        <taxon>Lysobacterales</taxon>
        <taxon>Rhodanobacteraceae</taxon>
        <taxon>Ahniella</taxon>
    </lineage>
</organism>
<feature type="coiled-coil region" evidence="10">
    <location>
        <begin position="22"/>
        <end position="56"/>
    </location>
</feature>
<evidence type="ECO:0000256" key="1">
    <source>
        <dbReference type="ARBA" id="ARBA00004401"/>
    </source>
</evidence>
<dbReference type="GO" id="GO:0043093">
    <property type="term" value="P:FtsZ-dependent cytokinesis"/>
    <property type="evidence" value="ECO:0007669"/>
    <property type="project" value="UniProtKB-UniRule"/>
</dbReference>
<comment type="subunit">
    <text evidence="8">Part of a complex composed of FtsB, FtsL and FtsQ.</text>
</comment>
<evidence type="ECO:0000256" key="5">
    <source>
        <dbReference type="ARBA" id="ARBA00022989"/>
    </source>
</evidence>
<keyword evidence="10" id="KW-0175">Coiled coil</keyword>
<dbReference type="PANTHER" id="PTHR37479:SF1">
    <property type="entry name" value="CELL DIVISION PROTEIN FTSL"/>
    <property type="match status" value="1"/>
</dbReference>
<dbReference type="InterPro" id="IPR011922">
    <property type="entry name" value="Cell_div_FtsL"/>
</dbReference>
<dbReference type="OrthoDB" id="5298556at2"/>
<name>A0A2P1PM38_9GAMM</name>
<keyword evidence="6 8" id="KW-0472">Membrane</keyword>
<keyword evidence="2 8" id="KW-1003">Cell membrane</keyword>
<evidence type="ECO:0000256" key="10">
    <source>
        <dbReference type="SAM" id="Coils"/>
    </source>
</evidence>
<accession>A0A2P1PM38</accession>
<evidence type="ECO:0000256" key="7">
    <source>
        <dbReference type="ARBA" id="ARBA00023306"/>
    </source>
</evidence>
<dbReference type="AlphaFoldDB" id="A0A2P1PM38"/>
<sequence length="89" mass="10322">MSWRWLLVLLTLILTIASAIAVVKSRQESRRLFIELNQLERERDELNTEFGRLQLEQATLTDSSRLEQFASSQMGMIYPGPAETVVIRR</sequence>
<keyword evidence="8" id="KW-0997">Cell inner membrane</keyword>
<dbReference type="Proteomes" id="UP000241074">
    <property type="component" value="Chromosome"/>
</dbReference>
<keyword evidence="4 8" id="KW-0812">Transmembrane</keyword>
<evidence type="ECO:0000256" key="2">
    <source>
        <dbReference type="ARBA" id="ARBA00022475"/>
    </source>
</evidence>
<dbReference type="GO" id="GO:0005886">
    <property type="term" value="C:plasma membrane"/>
    <property type="evidence" value="ECO:0007669"/>
    <property type="project" value="UniProtKB-SubCell"/>
</dbReference>
<dbReference type="HAMAP" id="MF_00910">
    <property type="entry name" value="FtsL"/>
    <property type="match status" value="1"/>
</dbReference>
<keyword evidence="3 8" id="KW-0132">Cell division</keyword>
<keyword evidence="12" id="KW-1185">Reference proteome</keyword>
<comment type="function">
    <text evidence="8">Essential cell division protein. May link together the upstream cell division proteins, which are predominantly cytoplasmic, with the downstream cell division proteins, which are predominantly periplasmic.</text>
</comment>
<dbReference type="NCBIfam" id="TIGR02209">
    <property type="entry name" value="ftsL_broad"/>
    <property type="match status" value="1"/>
</dbReference>
<evidence type="ECO:0000256" key="9">
    <source>
        <dbReference type="NCBIfam" id="TIGR02209"/>
    </source>
</evidence>
<reference evidence="11 12" key="1">
    <citation type="submission" date="2018-03" db="EMBL/GenBank/DDBJ databases">
        <title>Ahniella affigens gen. nov., sp. nov., a gammaproteobacterium isolated from sandy soil near a stream.</title>
        <authorList>
            <person name="Ko Y."/>
            <person name="Kim J.-H."/>
        </authorList>
    </citation>
    <scope>NUCLEOTIDE SEQUENCE [LARGE SCALE GENOMIC DNA]</scope>
    <source>
        <strain evidence="11 12">D13</strain>
    </source>
</reference>
<dbReference type="KEGG" id="xba:C7S18_01275"/>
<keyword evidence="5 8" id="KW-1133">Transmembrane helix</keyword>
<dbReference type="RefSeq" id="WP_106889840.1">
    <property type="nucleotide sequence ID" value="NZ_CP027860.1"/>
</dbReference>
<protein>
    <recommendedName>
        <fullName evidence="8 9">Cell division protein FtsL</fullName>
    </recommendedName>
</protein>
<dbReference type="EMBL" id="CP027860">
    <property type="protein sequence ID" value="AVP95911.1"/>
    <property type="molecule type" value="Genomic_DNA"/>
</dbReference>
<evidence type="ECO:0000256" key="6">
    <source>
        <dbReference type="ARBA" id="ARBA00023136"/>
    </source>
</evidence>
<dbReference type="GO" id="GO:0032153">
    <property type="term" value="C:cell division site"/>
    <property type="evidence" value="ECO:0007669"/>
    <property type="project" value="UniProtKB-UniRule"/>
</dbReference>
<evidence type="ECO:0000313" key="12">
    <source>
        <dbReference type="Proteomes" id="UP000241074"/>
    </source>
</evidence>
<dbReference type="Pfam" id="PF04999">
    <property type="entry name" value="FtsL"/>
    <property type="match status" value="1"/>
</dbReference>
<evidence type="ECO:0000256" key="3">
    <source>
        <dbReference type="ARBA" id="ARBA00022618"/>
    </source>
</evidence>
<reference evidence="11 12" key="2">
    <citation type="submission" date="2018-03" db="EMBL/GenBank/DDBJ databases">
        <authorList>
            <person name="Keele B.F."/>
        </authorList>
    </citation>
    <scope>NUCLEOTIDE SEQUENCE [LARGE SCALE GENOMIC DNA]</scope>
    <source>
        <strain evidence="11 12">D13</strain>
    </source>
</reference>
<comment type="subcellular location">
    <subcellularLocation>
        <location evidence="8">Cell inner membrane</location>
        <topology evidence="8">Single-pass type II membrane protein</topology>
    </subcellularLocation>
    <subcellularLocation>
        <location evidence="1">Cell membrane</location>
        <topology evidence="1">Single-pass type II membrane protein</topology>
    </subcellularLocation>
    <text evidence="8">Localizes to the division septum where it forms a ring structure.</text>
</comment>
<gene>
    <name evidence="8 11" type="primary">ftsL</name>
    <name evidence="11" type="ORF">C7S18_01275</name>
</gene>
<comment type="similarity">
    <text evidence="8">Belongs to the FtsL family.</text>
</comment>
<dbReference type="PANTHER" id="PTHR37479">
    <property type="entry name" value="CELL DIVISION PROTEIN FTSL"/>
    <property type="match status" value="1"/>
</dbReference>
<keyword evidence="7 8" id="KW-0131">Cell cycle</keyword>